<dbReference type="EMBL" id="LWUJ01000010">
    <property type="protein sequence ID" value="OAL10658.1"/>
    <property type="molecule type" value="Genomic_DNA"/>
</dbReference>
<dbReference type="AlphaFoldDB" id="A0A1A9QEI8"/>
<accession>A0A1A9QEI8</accession>
<keyword evidence="1" id="KW-0472">Membrane</keyword>
<keyword evidence="1" id="KW-1133">Transmembrane helix</keyword>
<organism evidence="2 3">
    <name type="scientific">Candidatus Mycoplasma haematobovis</name>
    <dbReference type="NCBI Taxonomy" id="432608"/>
    <lineage>
        <taxon>Bacteria</taxon>
        <taxon>Bacillati</taxon>
        <taxon>Mycoplasmatota</taxon>
        <taxon>Mollicutes</taxon>
        <taxon>Mycoplasmataceae</taxon>
        <taxon>Mycoplasma</taxon>
    </lineage>
</organism>
<sequence>MDYSNHTEIRPKLSKLKLTLVSLGTMAVIGLLTSGIHSIPPNQRVSNITNRSVGKQPISFLLSSENLKLLTKNQDNKTKWNPKWQKFRSTHRADNTYTPAPPWGFKDWNNIKNSIDAPEEFKDLCKRNGSKEVFNENDLLYLNVKDFCSENK</sequence>
<dbReference type="STRING" id="432608.A6V39_01140"/>
<evidence type="ECO:0000256" key="1">
    <source>
        <dbReference type="SAM" id="Phobius"/>
    </source>
</evidence>
<evidence type="ECO:0000313" key="2">
    <source>
        <dbReference type="EMBL" id="OAL10658.1"/>
    </source>
</evidence>
<gene>
    <name evidence="2" type="ORF">A6V39_01140</name>
</gene>
<keyword evidence="1" id="KW-0812">Transmembrane</keyword>
<protein>
    <submittedName>
        <fullName evidence="2">Uncharacterized protein</fullName>
    </submittedName>
</protein>
<name>A0A1A9QEI8_9MOLU</name>
<reference evidence="3" key="1">
    <citation type="submission" date="2016-04" db="EMBL/GenBank/DDBJ databases">
        <authorList>
            <person name="Quiroz-Castaneda R.E."/>
            <person name="Martinez-Ocampo F."/>
        </authorList>
    </citation>
    <scope>NUCLEOTIDE SEQUENCE [LARGE SCALE GENOMIC DNA]</scope>
    <source>
        <strain evidence="3">INIFAP01</strain>
    </source>
</reference>
<feature type="transmembrane region" description="Helical" evidence="1">
    <location>
        <begin position="20"/>
        <end position="39"/>
    </location>
</feature>
<keyword evidence="3" id="KW-1185">Reference proteome</keyword>
<proteinExistence type="predicted"/>
<dbReference type="Proteomes" id="UP000077623">
    <property type="component" value="Unassembled WGS sequence"/>
</dbReference>
<evidence type="ECO:0000313" key="3">
    <source>
        <dbReference type="Proteomes" id="UP000077623"/>
    </source>
</evidence>
<comment type="caution">
    <text evidence="2">The sequence shown here is derived from an EMBL/GenBank/DDBJ whole genome shotgun (WGS) entry which is preliminary data.</text>
</comment>